<name>A5EUX4_DICNV</name>
<organism evidence="2 3">
    <name type="scientific">Dichelobacter nodosus (strain VCS1703A)</name>
    <dbReference type="NCBI Taxonomy" id="246195"/>
    <lineage>
        <taxon>Bacteria</taxon>
        <taxon>Pseudomonadati</taxon>
        <taxon>Pseudomonadota</taxon>
        <taxon>Gammaproteobacteria</taxon>
        <taxon>Cardiobacteriales</taxon>
        <taxon>Cardiobacteriaceae</taxon>
        <taxon>Dichelobacter</taxon>
    </lineage>
</organism>
<gene>
    <name evidence="2" type="ordered locus">DNO_0771</name>
</gene>
<evidence type="ECO:0000313" key="2">
    <source>
        <dbReference type="EMBL" id="ABQ13178.1"/>
    </source>
</evidence>
<keyword evidence="3" id="KW-1185">Reference proteome</keyword>
<dbReference type="STRING" id="246195.DNO_0771"/>
<feature type="transmembrane region" description="Helical" evidence="1">
    <location>
        <begin position="33"/>
        <end position="59"/>
    </location>
</feature>
<keyword evidence="1" id="KW-0472">Membrane</keyword>
<dbReference type="AlphaFoldDB" id="A5EUX4"/>
<keyword evidence="1" id="KW-1133">Transmembrane helix</keyword>
<dbReference type="EMBL" id="CP000513">
    <property type="protein sequence ID" value="ABQ13178.1"/>
    <property type="molecule type" value="Genomic_DNA"/>
</dbReference>
<evidence type="ECO:0000256" key="1">
    <source>
        <dbReference type="SAM" id="Phobius"/>
    </source>
</evidence>
<dbReference type="HOGENOM" id="CLU_2368348_0_0_6"/>
<dbReference type="Proteomes" id="UP000000248">
    <property type="component" value="Chromosome"/>
</dbReference>
<reference evidence="2 3" key="1">
    <citation type="journal article" date="2007" name="Nat. Biotechnol.">
        <title>Genome sequence and identification of candidate vaccine antigens from the animal pathogen Dichelobacter nodosus.</title>
        <authorList>
            <person name="Myers G.S."/>
            <person name="Parker D."/>
            <person name="Al-Hasani K."/>
            <person name="Kennan R.M."/>
            <person name="Seemann T."/>
            <person name="Ren Q."/>
            <person name="Badger J.H."/>
            <person name="Selengut J.D."/>
            <person name="Deboy R.T."/>
            <person name="Tettelin H."/>
            <person name="Boyce J.D."/>
            <person name="McCarl V.P."/>
            <person name="Han X."/>
            <person name="Nelson W.C."/>
            <person name="Madupu R."/>
            <person name="Mohamoud Y."/>
            <person name="Holley T."/>
            <person name="Fedorova N."/>
            <person name="Khouri H."/>
            <person name="Bottomley S.P."/>
            <person name="Whittington R.J."/>
            <person name="Adler B."/>
            <person name="Songer J.G."/>
            <person name="Rood J.I."/>
            <person name="Paulsen I.T."/>
        </authorList>
    </citation>
    <scope>NUCLEOTIDE SEQUENCE [LARGE SCALE GENOMIC DNA]</scope>
    <source>
        <strain evidence="2 3">VCS1703A</strain>
    </source>
</reference>
<dbReference type="KEGG" id="dno:DNO_0771"/>
<sequence>MLHLLNITFNMSAIQTTNTEQKMATFFTKNNSLLTNIFLCVFLFLNIFACTRSAIYAALYEVNSAPRPTYQQLADYCADGEEAACRALFARRGDK</sequence>
<accession>A5EUX4</accession>
<protein>
    <submittedName>
        <fullName evidence="2">Uncharacterized protein</fullName>
    </submittedName>
</protein>
<proteinExistence type="predicted"/>
<keyword evidence="1" id="KW-0812">Transmembrane</keyword>
<evidence type="ECO:0000313" key="3">
    <source>
        <dbReference type="Proteomes" id="UP000000248"/>
    </source>
</evidence>